<dbReference type="InterPro" id="IPR036318">
    <property type="entry name" value="FAD-bd_PCMH-like_sf"/>
</dbReference>
<reference evidence="4" key="1">
    <citation type="submission" date="2021-01" db="EMBL/GenBank/DDBJ databases">
        <title>Whole genome shotgun sequence of Rugosimonospora africana NBRC 104875.</title>
        <authorList>
            <person name="Komaki H."/>
            <person name="Tamura T."/>
        </authorList>
    </citation>
    <scope>NUCLEOTIDE SEQUENCE</scope>
    <source>
        <strain evidence="4">NBRC 104875</strain>
    </source>
</reference>
<evidence type="ECO:0000259" key="3">
    <source>
        <dbReference type="PROSITE" id="PS51387"/>
    </source>
</evidence>
<dbReference type="GO" id="GO:0071949">
    <property type="term" value="F:FAD binding"/>
    <property type="evidence" value="ECO:0007669"/>
    <property type="project" value="InterPro"/>
</dbReference>
<gene>
    <name evidence="4" type="primary">glcE_2</name>
    <name evidence="4" type="ORF">Raf01_59800</name>
</gene>
<sequence length="401" mass="40947">MPVRPAVPSGTQVCGVVPVDVAQPTTAAEVADVLRSTRGTVVPVGAGTKTGWAAPPTSCDLLLRTTGLDRVVEHAPGDLVVVTEAGVRLESLRRQLAEHGQMLALDPPEPGATIGGIIGANASGPRRLRYGTVRDLLIGVTVVLADGTTAKSGGKVVKNVAGYDLGKLYTGAHGGLGVVVSATWRLHPLPAAVGTVVVPVSDAAEAGRLSALLARSTLTPTAVELRFDVANAQAANAQAVGSRVTGSGVTGELVVLFESIEASVDAQSRAALALLGGGTREQRPPSWFGQRPTGGIVLRLAFEPFALPHVLRALPDGASGTATACTGVAYAAVPETTDLAALRAAIRPYDGSAVVLAAADAARAGLDHWGPVPDSFGLMTRVKDQFDPRRRLSPGRLIGGL</sequence>
<dbReference type="Pfam" id="PF01565">
    <property type="entry name" value="FAD_binding_4"/>
    <property type="match status" value="1"/>
</dbReference>
<accession>A0A8J3QVV4</accession>
<dbReference type="PANTHER" id="PTHR11748">
    <property type="entry name" value="D-LACTATE DEHYDROGENASE"/>
    <property type="match status" value="1"/>
</dbReference>
<name>A0A8J3QVV4_9ACTN</name>
<dbReference type="InterPro" id="IPR016169">
    <property type="entry name" value="FAD-bd_PCMH_sub2"/>
</dbReference>
<dbReference type="InterPro" id="IPR016166">
    <property type="entry name" value="FAD-bd_PCMH"/>
</dbReference>
<organism evidence="4 5">
    <name type="scientific">Rugosimonospora africana</name>
    <dbReference type="NCBI Taxonomy" id="556532"/>
    <lineage>
        <taxon>Bacteria</taxon>
        <taxon>Bacillati</taxon>
        <taxon>Actinomycetota</taxon>
        <taxon>Actinomycetes</taxon>
        <taxon>Micromonosporales</taxon>
        <taxon>Micromonosporaceae</taxon>
        <taxon>Rugosimonospora</taxon>
    </lineage>
</organism>
<dbReference type="InterPro" id="IPR006094">
    <property type="entry name" value="Oxid_FAD_bind_N"/>
</dbReference>
<keyword evidence="1" id="KW-0285">Flavoprotein</keyword>
<feature type="domain" description="FAD-binding PCMH-type" evidence="3">
    <location>
        <begin position="14"/>
        <end position="189"/>
    </location>
</feature>
<dbReference type="Proteomes" id="UP000642748">
    <property type="component" value="Unassembled WGS sequence"/>
</dbReference>
<evidence type="ECO:0000313" key="4">
    <source>
        <dbReference type="EMBL" id="GIH17808.1"/>
    </source>
</evidence>
<keyword evidence="2" id="KW-0274">FAD</keyword>
<dbReference type="InterPro" id="IPR016164">
    <property type="entry name" value="FAD-linked_Oxase-like_C"/>
</dbReference>
<comment type="caution">
    <text evidence="4">The sequence shown here is derived from an EMBL/GenBank/DDBJ whole genome shotgun (WGS) entry which is preliminary data.</text>
</comment>
<keyword evidence="5" id="KW-1185">Reference proteome</keyword>
<evidence type="ECO:0000313" key="5">
    <source>
        <dbReference type="Proteomes" id="UP000642748"/>
    </source>
</evidence>
<dbReference type="AlphaFoldDB" id="A0A8J3QVV4"/>
<dbReference type="Gene3D" id="3.30.465.10">
    <property type="match status" value="1"/>
</dbReference>
<proteinExistence type="predicted"/>
<evidence type="ECO:0000256" key="1">
    <source>
        <dbReference type="ARBA" id="ARBA00022630"/>
    </source>
</evidence>
<protein>
    <submittedName>
        <fullName evidence="4">Glycolate oxidase</fullName>
    </submittedName>
</protein>
<dbReference type="PANTHER" id="PTHR11748:SF103">
    <property type="entry name" value="GLYCOLATE OXIDASE SUBUNIT GLCE"/>
    <property type="match status" value="1"/>
</dbReference>
<dbReference type="SUPFAM" id="SSF55103">
    <property type="entry name" value="FAD-linked oxidases, C-terminal domain"/>
    <property type="match status" value="1"/>
</dbReference>
<dbReference type="SUPFAM" id="SSF56176">
    <property type="entry name" value="FAD-binding/transporter-associated domain-like"/>
    <property type="match status" value="1"/>
</dbReference>
<dbReference type="GO" id="GO:0003824">
    <property type="term" value="F:catalytic activity"/>
    <property type="evidence" value="ECO:0007669"/>
    <property type="project" value="InterPro"/>
</dbReference>
<dbReference type="PROSITE" id="PS51387">
    <property type="entry name" value="FAD_PCMH"/>
    <property type="match status" value="1"/>
</dbReference>
<dbReference type="EMBL" id="BONZ01000057">
    <property type="protein sequence ID" value="GIH17808.1"/>
    <property type="molecule type" value="Genomic_DNA"/>
</dbReference>
<evidence type="ECO:0000256" key="2">
    <source>
        <dbReference type="ARBA" id="ARBA00022827"/>
    </source>
</evidence>
<dbReference type="RefSeq" id="WP_203921356.1">
    <property type="nucleotide sequence ID" value="NZ_BONZ01000057.1"/>
</dbReference>